<dbReference type="AlphaFoldDB" id="A0AAW4L3F6"/>
<dbReference type="PROSITE" id="PS51935">
    <property type="entry name" value="NLPC_P60"/>
    <property type="match status" value="1"/>
</dbReference>
<dbReference type="Gene3D" id="3.10.350.10">
    <property type="entry name" value="LysM domain"/>
    <property type="match status" value="2"/>
</dbReference>
<dbReference type="SUPFAM" id="SSF54106">
    <property type="entry name" value="LysM domain"/>
    <property type="match status" value="2"/>
</dbReference>
<evidence type="ECO:0000256" key="3">
    <source>
        <dbReference type="ARBA" id="ARBA00022729"/>
    </source>
</evidence>
<dbReference type="GO" id="GO:0008234">
    <property type="term" value="F:cysteine-type peptidase activity"/>
    <property type="evidence" value="ECO:0007669"/>
    <property type="project" value="UniProtKB-KW"/>
</dbReference>
<feature type="domain" description="LysM" evidence="8">
    <location>
        <begin position="25"/>
        <end position="68"/>
    </location>
</feature>
<keyword evidence="4" id="KW-0677">Repeat</keyword>
<dbReference type="EMBL" id="JAHCVJ010000006">
    <property type="protein sequence ID" value="MBT0665478.1"/>
    <property type="molecule type" value="Genomic_DNA"/>
</dbReference>
<name>A0AAW4L3F6_9BACT</name>
<comment type="caution">
    <text evidence="10">The sequence shown here is derived from an EMBL/GenBank/DDBJ whole genome shotgun (WGS) entry which is preliminary data.</text>
</comment>
<keyword evidence="6" id="KW-0788">Thiol protease</keyword>
<evidence type="ECO:0000256" key="1">
    <source>
        <dbReference type="ARBA" id="ARBA00007074"/>
    </source>
</evidence>
<dbReference type="InterPro" id="IPR051202">
    <property type="entry name" value="Peptidase_C40"/>
</dbReference>
<dbReference type="RefSeq" id="WP_214172258.1">
    <property type="nucleotide sequence ID" value="NZ_JAHCVJ010000006.1"/>
</dbReference>
<dbReference type="SMART" id="SM00257">
    <property type="entry name" value="LysM"/>
    <property type="match status" value="2"/>
</dbReference>
<keyword evidence="3 7" id="KW-0732">Signal</keyword>
<dbReference type="SUPFAM" id="SSF54001">
    <property type="entry name" value="Cysteine proteinases"/>
    <property type="match status" value="1"/>
</dbReference>
<sequence length="349" mass="38845">MRNCLRVLMLCICLATIPSLSHAAKTHKVKKTETLTSLARKYHVSVDELKSANNLVSAQVKKGDILIIPPRNLQADSNAPETENPATYKVKRGDTVARIAKKTGVAVADLKRLNNIGKKRLKLGQVIALREVDASKEEIAAPKVAKRYSLRYSELLSEKEYEQSLSDLTEADPSTPSDIHKPIAEAQLDNAKQLKNAAYGFLGTRYRFGGNSRSGLDCSAFVQQVFRELEVSLPRSAREQFEVGSQVPLGDLKKGDLVFFRTYARYPSHVGIYLGGNRMIHASSRDRRVVISSLNSNYYRSRYLGAKRISKINPDLFRFDDLLSGIEEESADEADKNDTLNTLGLSLNN</sequence>
<dbReference type="Gene3D" id="3.90.1720.10">
    <property type="entry name" value="endopeptidase domain like (from Nostoc punctiforme)"/>
    <property type="match status" value="1"/>
</dbReference>
<evidence type="ECO:0000256" key="4">
    <source>
        <dbReference type="ARBA" id="ARBA00022737"/>
    </source>
</evidence>
<dbReference type="Proteomes" id="UP000811899">
    <property type="component" value="Unassembled WGS sequence"/>
</dbReference>
<dbReference type="Pfam" id="PF01476">
    <property type="entry name" value="LysM"/>
    <property type="match status" value="2"/>
</dbReference>
<dbReference type="PANTHER" id="PTHR47053">
    <property type="entry name" value="MUREIN DD-ENDOPEPTIDASE MEPH-RELATED"/>
    <property type="match status" value="1"/>
</dbReference>
<dbReference type="CDD" id="cd00118">
    <property type="entry name" value="LysM"/>
    <property type="match status" value="2"/>
</dbReference>
<keyword evidence="2" id="KW-0645">Protease</keyword>
<keyword evidence="11" id="KW-1185">Reference proteome</keyword>
<dbReference type="PANTHER" id="PTHR47053:SF4">
    <property type="entry name" value="ENDOPEPTIDASE LYTE-RELATED"/>
    <property type="match status" value="1"/>
</dbReference>
<gene>
    <name evidence="10" type="ORF">KI809_14310</name>
</gene>
<accession>A0AAW4L3F6</accession>
<protein>
    <submittedName>
        <fullName evidence="10">C40 family peptidase</fullName>
    </submittedName>
</protein>
<evidence type="ECO:0000313" key="10">
    <source>
        <dbReference type="EMBL" id="MBT0665478.1"/>
    </source>
</evidence>
<organism evidence="10 11">
    <name type="scientific">Geoanaerobacter pelophilus</name>
    <dbReference type="NCBI Taxonomy" id="60036"/>
    <lineage>
        <taxon>Bacteria</taxon>
        <taxon>Pseudomonadati</taxon>
        <taxon>Thermodesulfobacteriota</taxon>
        <taxon>Desulfuromonadia</taxon>
        <taxon>Geobacterales</taxon>
        <taxon>Geobacteraceae</taxon>
        <taxon>Geoanaerobacter</taxon>
    </lineage>
</organism>
<keyword evidence="5" id="KW-0378">Hydrolase</keyword>
<dbReference type="InterPro" id="IPR018392">
    <property type="entry name" value="LysM"/>
</dbReference>
<evidence type="ECO:0000256" key="2">
    <source>
        <dbReference type="ARBA" id="ARBA00022670"/>
    </source>
</evidence>
<evidence type="ECO:0000259" key="9">
    <source>
        <dbReference type="PROSITE" id="PS51935"/>
    </source>
</evidence>
<dbReference type="Pfam" id="PF00877">
    <property type="entry name" value="NLPC_P60"/>
    <property type="match status" value="1"/>
</dbReference>
<evidence type="ECO:0000259" key="8">
    <source>
        <dbReference type="PROSITE" id="PS51782"/>
    </source>
</evidence>
<feature type="domain" description="LysM" evidence="8">
    <location>
        <begin position="86"/>
        <end position="129"/>
    </location>
</feature>
<dbReference type="GO" id="GO:0006508">
    <property type="term" value="P:proteolysis"/>
    <property type="evidence" value="ECO:0007669"/>
    <property type="project" value="UniProtKB-KW"/>
</dbReference>
<dbReference type="InterPro" id="IPR038765">
    <property type="entry name" value="Papain-like_cys_pep_sf"/>
</dbReference>
<dbReference type="PROSITE" id="PS51782">
    <property type="entry name" value="LYSM"/>
    <property type="match status" value="2"/>
</dbReference>
<evidence type="ECO:0000313" key="11">
    <source>
        <dbReference type="Proteomes" id="UP000811899"/>
    </source>
</evidence>
<proteinExistence type="inferred from homology"/>
<feature type="domain" description="NlpC/P60" evidence="9">
    <location>
        <begin position="188"/>
        <end position="310"/>
    </location>
</feature>
<comment type="similarity">
    <text evidence="1">Belongs to the peptidase C40 family.</text>
</comment>
<feature type="chain" id="PRO_5043531699" evidence="7">
    <location>
        <begin position="24"/>
        <end position="349"/>
    </location>
</feature>
<dbReference type="InterPro" id="IPR000064">
    <property type="entry name" value="NLP_P60_dom"/>
</dbReference>
<dbReference type="InterPro" id="IPR036779">
    <property type="entry name" value="LysM_dom_sf"/>
</dbReference>
<evidence type="ECO:0000256" key="6">
    <source>
        <dbReference type="ARBA" id="ARBA00022807"/>
    </source>
</evidence>
<feature type="signal peptide" evidence="7">
    <location>
        <begin position="1"/>
        <end position="23"/>
    </location>
</feature>
<evidence type="ECO:0000256" key="7">
    <source>
        <dbReference type="SAM" id="SignalP"/>
    </source>
</evidence>
<reference evidence="10 11" key="1">
    <citation type="submission" date="2021-05" db="EMBL/GenBank/DDBJ databases">
        <title>The draft genome of Geobacter pelophilus DSM 12255.</title>
        <authorList>
            <person name="Xu Z."/>
            <person name="Masuda Y."/>
            <person name="Itoh H."/>
            <person name="Senoo K."/>
        </authorList>
    </citation>
    <scope>NUCLEOTIDE SEQUENCE [LARGE SCALE GENOMIC DNA]</scope>
    <source>
        <strain evidence="10 11">DSM 12255</strain>
    </source>
</reference>
<evidence type="ECO:0000256" key="5">
    <source>
        <dbReference type="ARBA" id="ARBA00022801"/>
    </source>
</evidence>